<dbReference type="SUPFAM" id="SSF53474">
    <property type="entry name" value="alpha/beta-Hydrolases"/>
    <property type="match status" value="1"/>
</dbReference>
<dbReference type="PANTHER" id="PTHR43798">
    <property type="entry name" value="MONOACYLGLYCEROL LIPASE"/>
    <property type="match status" value="1"/>
</dbReference>
<dbReference type="PANTHER" id="PTHR43798:SF5">
    <property type="entry name" value="MONOACYLGLYCEROL LIPASE ABHD6"/>
    <property type="match status" value="1"/>
</dbReference>
<dbReference type="Gene3D" id="3.40.50.1820">
    <property type="entry name" value="alpha/beta hydrolase"/>
    <property type="match status" value="1"/>
</dbReference>
<proteinExistence type="predicted"/>
<organism evidence="2 3">
    <name type="scientific">Polyrhizophydium stewartii</name>
    <dbReference type="NCBI Taxonomy" id="2732419"/>
    <lineage>
        <taxon>Eukaryota</taxon>
        <taxon>Fungi</taxon>
        <taxon>Fungi incertae sedis</taxon>
        <taxon>Chytridiomycota</taxon>
        <taxon>Chytridiomycota incertae sedis</taxon>
        <taxon>Chytridiomycetes</taxon>
        <taxon>Rhizophydiales</taxon>
        <taxon>Rhizophydiales incertae sedis</taxon>
        <taxon>Polyrhizophydium</taxon>
    </lineage>
</organism>
<dbReference type="Proteomes" id="UP001527925">
    <property type="component" value="Unassembled WGS sequence"/>
</dbReference>
<protein>
    <recommendedName>
        <fullName evidence="1">AB hydrolase-1 domain-containing protein</fullName>
    </recommendedName>
</protein>
<gene>
    <name evidence="2" type="ORF">HK105_203917</name>
</gene>
<evidence type="ECO:0000259" key="1">
    <source>
        <dbReference type="Pfam" id="PF12697"/>
    </source>
</evidence>
<accession>A0ABR4NAI8</accession>
<evidence type="ECO:0000313" key="3">
    <source>
        <dbReference type="Proteomes" id="UP001527925"/>
    </source>
</evidence>
<keyword evidence="3" id="KW-1185">Reference proteome</keyword>
<evidence type="ECO:0000313" key="2">
    <source>
        <dbReference type="EMBL" id="KAL2916484.1"/>
    </source>
</evidence>
<sequence length="308" mass="32755">MPPTPTPPQPPTPPPPGDAALAAAFAFADANARRTHHRTNVLALPNAASPLCIVFLHGLWGQLRELAPLIQHAAQAHSVLAFDSVGHGRSAASVDPADYTTDVIVKDTADFVEQFAPPHASRFVLVGHSYGCTIAARLALEWARRDAVAGIFLIAPKSELASHEAVLIDRLAPFVPSATVDAASWVDSKLGSVSVISLAALSRNATPMLRAEQTAMFNVMSGIAKKNTLLGARFAGKDVYEQLRLPIMLVGGTLDTIAPVVPNITNIEKWVAVPATRVHLLISGHQVMLEQHAKVNDLLDAFIADITP</sequence>
<dbReference type="InterPro" id="IPR029058">
    <property type="entry name" value="AB_hydrolase_fold"/>
</dbReference>
<dbReference type="EMBL" id="JADGIZ020000016">
    <property type="protein sequence ID" value="KAL2916484.1"/>
    <property type="molecule type" value="Genomic_DNA"/>
</dbReference>
<comment type="caution">
    <text evidence="2">The sequence shown here is derived from an EMBL/GenBank/DDBJ whole genome shotgun (WGS) entry which is preliminary data.</text>
</comment>
<reference evidence="2 3" key="1">
    <citation type="submission" date="2023-09" db="EMBL/GenBank/DDBJ databases">
        <title>Pangenome analysis of Batrachochytrium dendrobatidis and related Chytrids.</title>
        <authorList>
            <person name="Yacoub M.N."/>
            <person name="Stajich J.E."/>
            <person name="James T.Y."/>
        </authorList>
    </citation>
    <scope>NUCLEOTIDE SEQUENCE [LARGE SCALE GENOMIC DNA]</scope>
    <source>
        <strain evidence="2 3">JEL0888</strain>
    </source>
</reference>
<name>A0ABR4NAI8_9FUNG</name>
<dbReference type="InterPro" id="IPR000073">
    <property type="entry name" value="AB_hydrolase_1"/>
</dbReference>
<dbReference type="Pfam" id="PF12697">
    <property type="entry name" value="Abhydrolase_6"/>
    <property type="match status" value="1"/>
</dbReference>
<dbReference type="InterPro" id="IPR050266">
    <property type="entry name" value="AB_hydrolase_sf"/>
</dbReference>
<feature type="domain" description="AB hydrolase-1" evidence="1">
    <location>
        <begin position="53"/>
        <end position="297"/>
    </location>
</feature>